<dbReference type="GO" id="GO:0003677">
    <property type="term" value="F:DNA binding"/>
    <property type="evidence" value="ECO:0007669"/>
    <property type="project" value="UniProtKB-KW"/>
</dbReference>
<dbReference type="EMBL" id="ADVR01000142">
    <property type="protein sequence ID" value="EFO78923.1"/>
    <property type="molecule type" value="Genomic_DNA"/>
</dbReference>
<accession>E1IIR7</accession>
<reference evidence="5 6" key="1">
    <citation type="journal article" date="2011" name="J. Bacteriol.">
        <title>Draft genome sequence of the anoxygenic filamentous phototrophic bacterium Oscillochloris trichoides subsp. DG-6.</title>
        <authorList>
            <person name="Kuznetsov B.B."/>
            <person name="Ivanovsky R.N."/>
            <person name="Keppen O.I."/>
            <person name="Sukhacheva M.V."/>
            <person name="Bumazhkin B.K."/>
            <person name="Patutina E.O."/>
            <person name="Beletsky A.V."/>
            <person name="Mardanov A.V."/>
            <person name="Baslerov R.V."/>
            <person name="Panteleeva A.N."/>
            <person name="Kolganova T.V."/>
            <person name="Ravin N.V."/>
            <person name="Skryabin K.G."/>
        </authorList>
    </citation>
    <scope>NUCLEOTIDE SEQUENCE [LARGE SCALE GENOMIC DNA]</scope>
    <source>
        <strain evidence="5 6">DG-6</strain>
    </source>
</reference>
<evidence type="ECO:0000313" key="5">
    <source>
        <dbReference type="EMBL" id="EFO78923.1"/>
    </source>
</evidence>
<proteinExistence type="predicted"/>
<dbReference type="InterPro" id="IPR036388">
    <property type="entry name" value="WH-like_DNA-bd_sf"/>
</dbReference>
<evidence type="ECO:0000259" key="4">
    <source>
        <dbReference type="PROSITE" id="PS50987"/>
    </source>
</evidence>
<dbReference type="InterPro" id="IPR036390">
    <property type="entry name" value="WH_DNA-bd_sf"/>
</dbReference>
<dbReference type="STRING" id="765420.OSCT_3218"/>
<name>E1IIR7_9CHLR</name>
<protein>
    <submittedName>
        <fullName evidence="5">Transcriptional regulator, ArsR family</fullName>
    </submittedName>
</protein>
<feature type="domain" description="HTH arsR-type" evidence="4">
    <location>
        <begin position="3"/>
        <end position="97"/>
    </location>
</feature>
<dbReference type="GO" id="GO:0003700">
    <property type="term" value="F:DNA-binding transcription factor activity"/>
    <property type="evidence" value="ECO:0007669"/>
    <property type="project" value="InterPro"/>
</dbReference>
<keyword evidence="3" id="KW-0804">Transcription</keyword>
<dbReference type="PROSITE" id="PS50987">
    <property type="entry name" value="HTH_ARSR_2"/>
    <property type="match status" value="1"/>
</dbReference>
<dbReference type="CDD" id="cd00090">
    <property type="entry name" value="HTH_ARSR"/>
    <property type="match status" value="1"/>
</dbReference>
<dbReference type="AlphaFoldDB" id="E1IIR7"/>
<gene>
    <name evidence="5" type="ORF">OSCT_3218</name>
</gene>
<dbReference type="eggNOG" id="COG0640">
    <property type="taxonomic scope" value="Bacteria"/>
</dbReference>
<keyword evidence="6" id="KW-1185">Reference proteome</keyword>
<evidence type="ECO:0000256" key="3">
    <source>
        <dbReference type="ARBA" id="ARBA00023163"/>
    </source>
</evidence>
<dbReference type="PANTHER" id="PTHR43132:SF2">
    <property type="entry name" value="ARSENICAL RESISTANCE OPERON REPRESSOR ARSR-RELATED"/>
    <property type="match status" value="1"/>
</dbReference>
<keyword evidence="1" id="KW-0805">Transcription regulation</keyword>
<evidence type="ECO:0000256" key="2">
    <source>
        <dbReference type="ARBA" id="ARBA00023125"/>
    </source>
</evidence>
<dbReference type="SMART" id="SM00418">
    <property type="entry name" value="HTH_ARSR"/>
    <property type="match status" value="1"/>
</dbReference>
<comment type="caution">
    <text evidence="5">The sequence shown here is derived from an EMBL/GenBank/DDBJ whole genome shotgun (WGS) entry which is preliminary data.</text>
</comment>
<sequence>MSTTASPQNLIASTFKVLAHPIRIAILDLLRDGEQCVCHLEAHLGKRQAYISQQLALLRSAEIISDRRDGMNIYYRVVRPEIYTLLDAARTINQIPIPAPIPRANDCVCPKCTNE</sequence>
<dbReference type="Proteomes" id="UP000054010">
    <property type="component" value="Unassembled WGS sequence"/>
</dbReference>
<dbReference type="Pfam" id="PF01022">
    <property type="entry name" value="HTH_5"/>
    <property type="match status" value="1"/>
</dbReference>
<dbReference type="InterPro" id="IPR051011">
    <property type="entry name" value="Metal_resp_trans_reg"/>
</dbReference>
<dbReference type="Gene3D" id="1.10.10.10">
    <property type="entry name" value="Winged helix-like DNA-binding domain superfamily/Winged helix DNA-binding domain"/>
    <property type="match status" value="1"/>
</dbReference>
<dbReference type="NCBIfam" id="NF033788">
    <property type="entry name" value="HTH_metalloreg"/>
    <property type="match status" value="1"/>
</dbReference>
<dbReference type="OrthoDB" id="9798835at2"/>
<organism evidence="5 6">
    <name type="scientific">Oscillochloris trichoides DG-6</name>
    <dbReference type="NCBI Taxonomy" id="765420"/>
    <lineage>
        <taxon>Bacteria</taxon>
        <taxon>Bacillati</taxon>
        <taxon>Chloroflexota</taxon>
        <taxon>Chloroflexia</taxon>
        <taxon>Chloroflexales</taxon>
        <taxon>Chloroflexineae</taxon>
        <taxon>Oscillochloridaceae</taxon>
        <taxon>Oscillochloris</taxon>
    </lineage>
</organism>
<dbReference type="SUPFAM" id="SSF46785">
    <property type="entry name" value="Winged helix' DNA-binding domain"/>
    <property type="match status" value="1"/>
</dbReference>
<dbReference type="PANTHER" id="PTHR43132">
    <property type="entry name" value="ARSENICAL RESISTANCE OPERON REPRESSOR ARSR-RELATED"/>
    <property type="match status" value="1"/>
</dbReference>
<dbReference type="HOGENOM" id="CLU_097806_3_3_0"/>
<keyword evidence="2" id="KW-0238">DNA-binding</keyword>
<evidence type="ECO:0000256" key="1">
    <source>
        <dbReference type="ARBA" id="ARBA00023015"/>
    </source>
</evidence>
<dbReference type="InterPro" id="IPR011991">
    <property type="entry name" value="ArsR-like_HTH"/>
</dbReference>
<dbReference type="PRINTS" id="PR00778">
    <property type="entry name" value="HTHARSR"/>
</dbReference>
<evidence type="ECO:0000313" key="6">
    <source>
        <dbReference type="Proteomes" id="UP000054010"/>
    </source>
</evidence>
<dbReference type="InterPro" id="IPR001845">
    <property type="entry name" value="HTH_ArsR_DNA-bd_dom"/>
</dbReference>